<organism evidence="1 2">
    <name type="scientific">Trichonephila inaurata madagascariensis</name>
    <dbReference type="NCBI Taxonomy" id="2747483"/>
    <lineage>
        <taxon>Eukaryota</taxon>
        <taxon>Metazoa</taxon>
        <taxon>Ecdysozoa</taxon>
        <taxon>Arthropoda</taxon>
        <taxon>Chelicerata</taxon>
        <taxon>Arachnida</taxon>
        <taxon>Araneae</taxon>
        <taxon>Araneomorphae</taxon>
        <taxon>Entelegynae</taxon>
        <taxon>Araneoidea</taxon>
        <taxon>Nephilidae</taxon>
        <taxon>Trichonephila</taxon>
        <taxon>Trichonephila inaurata</taxon>
    </lineage>
</organism>
<sequence>MHPNPRGKPPIGNHPKRINPTPFFPRALTKLNPNSIRSGKCRNPSNGICRTGFRRQFNWVERRQFTTWRRWLPFMIYEWPVHWKSFFSIFTVPLL</sequence>
<dbReference type="AlphaFoldDB" id="A0A8X6JXG3"/>
<reference evidence="1" key="1">
    <citation type="submission" date="2020-08" db="EMBL/GenBank/DDBJ databases">
        <title>Multicomponent nature underlies the extraordinary mechanical properties of spider dragline silk.</title>
        <authorList>
            <person name="Kono N."/>
            <person name="Nakamura H."/>
            <person name="Mori M."/>
            <person name="Yoshida Y."/>
            <person name="Ohtoshi R."/>
            <person name="Malay A.D."/>
            <person name="Moran D.A.P."/>
            <person name="Tomita M."/>
            <person name="Numata K."/>
            <person name="Arakawa K."/>
        </authorList>
    </citation>
    <scope>NUCLEOTIDE SEQUENCE</scope>
</reference>
<gene>
    <name evidence="1" type="ORF">TNIN_141821</name>
</gene>
<dbReference type="EMBL" id="BMAV01028204">
    <property type="protein sequence ID" value="GFS65875.1"/>
    <property type="molecule type" value="Genomic_DNA"/>
</dbReference>
<evidence type="ECO:0000313" key="2">
    <source>
        <dbReference type="Proteomes" id="UP000886998"/>
    </source>
</evidence>
<dbReference type="Proteomes" id="UP000886998">
    <property type="component" value="Unassembled WGS sequence"/>
</dbReference>
<protein>
    <submittedName>
        <fullName evidence="1">Uncharacterized protein</fullName>
    </submittedName>
</protein>
<evidence type="ECO:0000313" key="1">
    <source>
        <dbReference type="EMBL" id="GFS65875.1"/>
    </source>
</evidence>
<comment type="caution">
    <text evidence="1">The sequence shown here is derived from an EMBL/GenBank/DDBJ whole genome shotgun (WGS) entry which is preliminary data.</text>
</comment>
<accession>A0A8X6JXG3</accession>
<keyword evidence="2" id="KW-1185">Reference proteome</keyword>
<proteinExistence type="predicted"/>
<name>A0A8X6JXG3_9ARAC</name>